<evidence type="ECO:0000313" key="3">
    <source>
        <dbReference type="EMBL" id="UXH78649.1"/>
    </source>
</evidence>
<sequence>MVRKAQSALLLASPEDTEAQFYDALQSGDLERLMAVWGDEDEVCCVHPGGPRVVGQAAIRASFESIFTRGAVPVHPECQRRLVVGDTAIHHVLERVEIATEAGIQSAWVVATNVFVKTALGWRMVAHHASPGTSQDVKQEASVISSGTPTTLH</sequence>
<feature type="domain" description="SnoaL-like" evidence="2">
    <location>
        <begin position="19"/>
        <end position="131"/>
    </location>
</feature>
<dbReference type="Gene3D" id="3.10.450.50">
    <property type="match status" value="1"/>
</dbReference>
<accession>A0ABY6B3V0</accession>
<evidence type="ECO:0000259" key="2">
    <source>
        <dbReference type="Pfam" id="PF13474"/>
    </source>
</evidence>
<dbReference type="RefSeq" id="WP_261758480.1">
    <property type="nucleotide sequence ID" value="NZ_CP104562.2"/>
</dbReference>
<dbReference type="PANTHER" id="PTHR34957:SF1">
    <property type="entry name" value="NUCLEAR TRANSPORT FACTOR 2 (NTF2) FAMILY PROTEIN"/>
    <property type="match status" value="1"/>
</dbReference>
<gene>
    <name evidence="3" type="ORF">N4261_01535</name>
</gene>
<keyword evidence="4" id="KW-1185">Reference proteome</keyword>
<dbReference type="EMBL" id="CP104562">
    <property type="protein sequence ID" value="UXH78649.1"/>
    <property type="molecule type" value="Genomic_DNA"/>
</dbReference>
<organism evidence="3 4">
    <name type="scientific">Roseateles amylovorans</name>
    <dbReference type="NCBI Taxonomy" id="2978473"/>
    <lineage>
        <taxon>Bacteria</taxon>
        <taxon>Pseudomonadati</taxon>
        <taxon>Pseudomonadota</taxon>
        <taxon>Betaproteobacteria</taxon>
        <taxon>Burkholderiales</taxon>
        <taxon>Sphaerotilaceae</taxon>
        <taxon>Roseateles</taxon>
    </lineage>
</organism>
<dbReference type="InterPro" id="IPR032710">
    <property type="entry name" value="NTF2-like_dom_sf"/>
</dbReference>
<dbReference type="InterPro" id="IPR037401">
    <property type="entry name" value="SnoaL-like"/>
</dbReference>
<feature type="region of interest" description="Disordered" evidence="1">
    <location>
        <begin position="131"/>
        <end position="153"/>
    </location>
</feature>
<reference evidence="3" key="1">
    <citation type="submission" date="2022-10" db="EMBL/GenBank/DDBJ databases">
        <title>Characterization and whole genome sequencing of a new Roseateles species, isolated from fresh water.</title>
        <authorList>
            <person name="Guliayeva D.Y."/>
            <person name="Akhremchuk A.E."/>
            <person name="Sikolenko M.A."/>
            <person name="Valentovich L.N."/>
            <person name="Sidarenka A.V."/>
        </authorList>
    </citation>
    <scope>NUCLEOTIDE SEQUENCE</scope>
    <source>
        <strain evidence="3">BIM B-1768</strain>
    </source>
</reference>
<dbReference type="PANTHER" id="PTHR34957">
    <property type="entry name" value="NUCLEAR TRANSPORT FACTOR 2 (NTF2) FAMILY PROTEIN"/>
    <property type="match status" value="1"/>
</dbReference>
<name>A0ABY6B3V0_9BURK</name>
<proteinExistence type="predicted"/>
<protein>
    <submittedName>
        <fullName evidence="3">Nuclear transport factor 2 family protein</fullName>
    </submittedName>
</protein>
<dbReference type="Proteomes" id="UP001064933">
    <property type="component" value="Chromosome"/>
</dbReference>
<dbReference type="Pfam" id="PF13474">
    <property type="entry name" value="SnoaL_3"/>
    <property type="match status" value="1"/>
</dbReference>
<evidence type="ECO:0000313" key="4">
    <source>
        <dbReference type="Proteomes" id="UP001064933"/>
    </source>
</evidence>
<dbReference type="SUPFAM" id="SSF54427">
    <property type="entry name" value="NTF2-like"/>
    <property type="match status" value="1"/>
</dbReference>
<evidence type="ECO:0000256" key="1">
    <source>
        <dbReference type="SAM" id="MobiDB-lite"/>
    </source>
</evidence>